<dbReference type="GO" id="GO:0020037">
    <property type="term" value="F:heme binding"/>
    <property type="evidence" value="ECO:0007669"/>
    <property type="project" value="InterPro"/>
</dbReference>
<dbReference type="GO" id="GO:0004497">
    <property type="term" value="F:monooxygenase activity"/>
    <property type="evidence" value="ECO:0007669"/>
    <property type="project" value="InterPro"/>
</dbReference>
<evidence type="ECO:0008006" key="7">
    <source>
        <dbReference type="Google" id="ProtNLM"/>
    </source>
</evidence>
<keyword evidence="6" id="KW-1185">Reference proteome</keyword>
<evidence type="ECO:0000313" key="6">
    <source>
        <dbReference type="Proteomes" id="UP001370490"/>
    </source>
</evidence>
<dbReference type="PANTHER" id="PTHR47955:SF12">
    <property type="entry name" value="(RAPE) HYPOTHETICAL PROTEIN"/>
    <property type="match status" value="1"/>
</dbReference>
<evidence type="ECO:0000313" key="5">
    <source>
        <dbReference type="EMBL" id="KAK6928620.1"/>
    </source>
</evidence>
<dbReference type="GO" id="GO:0005506">
    <property type="term" value="F:iron ion binding"/>
    <property type="evidence" value="ECO:0007669"/>
    <property type="project" value="InterPro"/>
</dbReference>
<gene>
    <name evidence="5" type="ORF">RJ641_004825</name>
</gene>
<accession>A0AAN8ZAV7</accession>
<dbReference type="GO" id="GO:0016705">
    <property type="term" value="F:oxidoreductase activity, acting on paired donors, with incorporation or reduction of molecular oxygen"/>
    <property type="evidence" value="ECO:0007669"/>
    <property type="project" value="InterPro"/>
</dbReference>
<evidence type="ECO:0000256" key="4">
    <source>
        <dbReference type="SAM" id="Phobius"/>
    </source>
</evidence>
<keyword evidence="4" id="KW-0812">Transmembrane</keyword>
<comment type="similarity">
    <text evidence="1">Belongs to the cytochrome P450 family.</text>
</comment>
<dbReference type="PANTHER" id="PTHR47955">
    <property type="entry name" value="CYTOCHROME P450 FAMILY 71 PROTEIN"/>
    <property type="match status" value="1"/>
</dbReference>
<dbReference type="Gene3D" id="1.10.630.10">
    <property type="entry name" value="Cytochrome P450"/>
    <property type="match status" value="1"/>
</dbReference>
<feature type="non-terminal residue" evidence="5">
    <location>
        <position position="264"/>
    </location>
</feature>
<evidence type="ECO:0000256" key="3">
    <source>
        <dbReference type="ARBA" id="ARBA00023004"/>
    </source>
</evidence>
<keyword evidence="2" id="KW-0479">Metal-binding</keyword>
<reference evidence="5 6" key="1">
    <citation type="submission" date="2023-12" db="EMBL/GenBank/DDBJ databases">
        <title>A high-quality genome assembly for Dillenia turbinata (Dilleniales).</title>
        <authorList>
            <person name="Chanderbali A."/>
        </authorList>
    </citation>
    <scope>NUCLEOTIDE SEQUENCE [LARGE SCALE GENOMIC DNA]</scope>
    <source>
        <strain evidence="5">LSX21</strain>
        <tissue evidence="5">Leaf</tissue>
    </source>
</reference>
<evidence type="ECO:0000256" key="2">
    <source>
        <dbReference type="ARBA" id="ARBA00022723"/>
    </source>
</evidence>
<dbReference type="Proteomes" id="UP001370490">
    <property type="component" value="Unassembled WGS sequence"/>
</dbReference>
<keyword evidence="4" id="KW-0472">Membrane</keyword>
<keyword evidence="3" id="KW-0408">Iron</keyword>
<proteinExistence type="inferred from homology"/>
<dbReference type="AlphaFoldDB" id="A0AAN8ZAV7"/>
<keyword evidence="4" id="KW-1133">Transmembrane helix</keyword>
<name>A0AAN8ZAV7_9MAGN</name>
<sequence>MPTNLTLNYGGGISIAFLQSLEEHIPSIAILQTLLFASIILLVLLKFFPQKISSKTRLNLPPSPPKLPFISKHMPHISLLHMPDISLQCLAKKVWPHILLITWRSPNNRCSTKIAKEVMKIHDLALSSRPQIFSAKHLEEEVARLVHRKSYLNTTNLTKMLGIGCSVRGDYDRQGFRKILDDIQGLLGGFSIEEFFPSMEFIHSLTGMKLRLQVLELFEEIIKEHLNQEKEKGEHKDFVDVLLDIHKNKGEIPFTMDNVKGIML</sequence>
<dbReference type="EMBL" id="JBAMMX010000013">
    <property type="protein sequence ID" value="KAK6928620.1"/>
    <property type="molecule type" value="Genomic_DNA"/>
</dbReference>
<dbReference type="SUPFAM" id="SSF48264">
    <property type="entry name" value="Cytochrome P450"/>
    <property type="match status" value="1"/>
</dbReference>
<feature type="transmembrane region" description="Helical" evidence="4">
    <location>
        <begin position="28"/>
        <end position="48"/>
    </location>
</feature>
<organism evidence="5 6">
    <name type="scientific">Dillenia turbinata</name>
    <dbReference type="NCBI Taxonomy" id="194707"/>
    <lineage>
        <taxon>Eukaryota</taxon>
        <taxon>Viridiplantae</taxon>
        <taxon>Streptophyta</taxon>
        <taxon>Embryophyta</taxon>
        <taxon>Tracheophyta</taxon>
        <taxon>Spermatophyta</taxon>
        <taxon>Magnoliopsida</taxon>
        <taxon>eudicotyledons</taxon>
        <taxon>Gunneridae</taxon>
        <taxon>Pentapetalae</taxon>
        <taxon>Dilleniales</taxon>
        <taxon>Dilleniaceae</taxon>
        <taxon>Dillenia</taxon>
    </lineage>
</organism>
<evidence type="ECO:0000256" key="1">
    <source>
        <dbReference type="ARBA" id="ARBA00010617"/>
    </source>
</evidence>
<dbReference type="InterPro" id="IPR036396">
    <property type="entry name" value="Cyt_P450_sf"/>
</dbReference>
<comment type="caution">
    <text evidence="5">The sequence shown here is derived from an EMBL/GenBank/DDBJ whole genome shotgun (WGS) entry which is preliminary data.</text>
</comment>
<protein>
    <recommendedName>
        <fullName evidence="7">Cytochrome P450</fullName>
    </recommendedName>
</protein>